<keyword evidence="5" id="KW-1185">Reference proteome</keyword>
<dbReference type="EMBL" id="VWPK01000020">
    <property type="protein sequence ID" value="KAA5611509.1"/>
    <property type="molecule type" value="Genomic_DNA"/>
</dbReference>
<dbReference type="Pfam" id="PF07171">
    <property type="entry name" value="MlrC_C"/>
    <property type="match status" value="1"/>
</dbReference>
<reference evidence="4 5" key="1">
    <citation type="submission" date="2019-09" db="EMBL/GenBank/DDBJ databases">
        <title>Genome sequence of Rhodovastum atsumiense, a diverse member of the Acetobacteraceae family of non-sulfur purple photosynthetic bacteria.</title>
        <authorList>
            <person name="Meyer T."/>
            <person name="Kyndt J."/>
        </authorList>
    </citation>
    <scope>NUCLEOTIDE SEQUENCE [LARGE SCALE GENOMIC DNA]</scope>
    <source>
        <strain evidence="4 5">DSM 21279</strain>
    </source>
</reference>
<sequence length="510" mass="54861">MTRRIALLGFSVESNRFAPLAGERDFAARSLLRGEALLAEAREAAPRMLPELPGFVADMDAAGPWEPVPILLAAAEPNGPVEQRFFDALMLEWEARLRAAWPLDGVYCVMHGAGLTTEDDDPEGTLQAMVRRVVGPGVKVVASYDLHANVSEADVETLDGFVAYRCNPHLDMRARGAEAAQLLRRLIGGLPGTIARVRLPIVPPTVTLLTGAEVPERPFGELVDLGQARMREPPYAGEVLNVSVLGGFPYSDTAFTGLSVVVTATEPALAQALALEIAEAAWERRERFHPRLTTLERAVRLARATEDPAKPALIFADLADNPGGGGRGNTMFVLSAFHAAGVRDAVIGLIHDPLLAAEAHRRGVGAAFPAHFNRDPSSDFTLPFRAPAVVRSLHPGPVRGRRGIYAGVSLDMGPAAALQLDGITVLVASERFQCADPAFIETFGLDIAAARAVVVKSRGHFRGGFDEFFAPDQVIEIDAPGLASPMLQHFQWKHLPRPVVPLDAQVTWTP</sequence>
<keyword evidence="1" id="KW-0482">Metalloprotease</keyword>
<evidence type="ECO:0000259" key="3">
    <source>
        <dbReference type="Pfam" id="PF07364"/>
    </source>
</evidence>
<dbReference type="Pfam" id="PF07364">
    <property type="entry name" value="DUF1485"/>
    <property type="match status" value="1"/>
</dbReference>
<dbReference type="GO" id="GO:0046872">
    <property type="term" value="F:metal ion binding"/>
    <property type="evidence" value="ECO:0007669"/>
    <property type="project" value="UniProtKB-KW"/>
</dbReference>
<dbReference type="RefSeq" id="WP_150041514.1">
    <property type="nucleotide sequence ID" value="NZ_OW485601.1"/>
</dbReference>
<dbReference type="OrthoDB" id="9782658at2"/>
<keyword evidence="1" id="KW-0378">Hydrolase</keyword>
<feature type="domain" description="Microcystin LR degradation protein MlrC C-terminal" evidence="2">
    <location>
        <begin position="316"/>
        <end position="494"/>
    </location>
</feature>
<evidence type="ECO:0000313" key="5">
    <source>
        <dbReference type="Proteomes" id="UP000325255"/>
    </source>
</evidence>
<proteinExistence type="inferred from homology"/>
<dbReference type="GO" id="GO:0008237">
    <property type="term" value="F:metallopeptidase activity"/>
    <property type="evidence" value="ECO:0007669"/>
    <property type="project" value="UniProtKB-KW"/>
</dbReference>
<dbReference type="PIRSF" id="PIRSF012702">
    <property type="entry name" value="UCP012702"/>
    <property type="match status" value="1"/>
</dbReference>
<comment type="cofactor">
    <cofactor evidence="1">
        <name>Zn(2+)</name>
        <dbReference type="ChEBI" id="CHEBI:29105"/>
    </cofactor>
    <text evidence="1">Binds 1 zinc ion per subunit.</text>
</comment>
<comment type="function">
    <text evidence="1">Involved in peptidolytic degradation of cyclic heptapeptide hepatotoxin microcystin (MC).</text>
</comment>
<accession>A0A5M6IU92</accession>
<feature type="domain" description="Microcystin LR degradation protein MlrC N-terminal" evidence="3">
    <location>
        <begin position="4"/>
        <end position="302"/>
    </location>
</feature>
<dbReference type="AlphaFoldDB" id="A0A5M6IU92"/>
<dbReference type="InterPro" id="IPR015995">
    <property type="entry name" value="MlrC_N"/>
</dbReference>
<gene>
    <name evidence="4" type="ORF">F1189_14375</name>
</gene>
<organism evidence="4 5">
    <name type="scientific">Rhodovastum atsumiense</name>
    <dbReference type="NCBI Taxonomy" id="504468"/>
    <lineage>
        <taxon>Bacteria</taxon>
        <taxon>Pseudomonadati</taxon>
        <taxon>Pseudomonadota</taxon>
        <taxon>Alphaproteobacteria</taxon>
        <taxon>Acetobacterales</taxon>
        <taxon>Acetobacteraceae</taxon>
        <taxon>Rhodovastum</taxon>
    </lineage>
</organism>
<dbReference type="InterPro" id="IPR009197">
    <property type="entry name" value="MlrC"/>
</dbReference>
<evidence type="ECO:0000256" key="1">
    <source>
        <dbReference type="PIRNR" id="PIRNR012702"/>
    </source>
</evidence>
<evidence type="ECO:0000313" key="4">
    <source>
        <dbReference type="EMBL" id="KAA5611509.1"/>
    </source>
</evidence>
<protein>
    <recommendedName>
        <fullName evidence="1">Microcystinase C</fullName>
        <shortName evidence="1">MlrC</shortName>
    </recommendedName>
</protein>
<evidence type="ECO:0000259" key="2">
    <source>
        <dbReference type="Pfam" id="PF07171"/>
    </source>
</evidence>
<dbReference type="Proteomes" id="UP000325255">
    <property type="component" value="Unassembled WGS sequence"/>
</dbReference>
<dbReference type="InterPro" id="IPR010799">
    <property type="entry name" value="MlrC_C"/>
</dbReference>
<comment type="similarity">
    <text evidence="1">Belongs to the peptidase M81 family.</text>
</comment>
<keyword evidence="1" id="KW-0645">Protease</keyword>
<dbReference type="GO" id="GO:0006508">
    <property type="term" value="P:proteolysis"/>
    <property type="evidence" value="ECO:0007669"/>
    <property type="project" value="UniProtKB-KW"/>
</dbReference>
<comment type="caution">
    <text evidence="4">The sequence shown here is derived from an EMBL/GenBank/DDBJ whole genome shotgun (WGS) entry which is preliminary data.</text>
</comment>
<keyword evidence="1" id="KW-0479">Metal-binding</keyword>
<name>A0A5M6IU92_9PROT</name>